<feature type="domain" description="Acyl-ACP thioesterase N-terminal hotdog" evidence="1">
    <location>
        <begin position="8"/>
        <end position="126"/>
    </location>
</feature>
<dbReference type="PANTHER" id="PTHR31793">
    <property type="entry name" value="4-HYDROXYBENZOYL-COA THIOESTERASE FAMILY MEMBER"/>
    <property type="match status" value="1"/>
</dbReference>
<dbReference type="InterPro" id="IPR049427">
    <property type="entry name" value="Acyl-ACP_TE_C"/>
</dbReference>
<protein>
    <submittedName>
        <fullName evidence="3">Acyl-ACP thioesterase</fullName>
    </submittedName>
</protein>
<evidence type="ECO:0000259" key="1">
    <source>
        <dbReference type="Pfam" id="PF01643"/>
    </source>
</evidence>
<dbReference type="EMBL" id="CP021965">
    <property type="protein sequence ID" value="AWV31731.1"/>
    <property type="molecule type" value="Genomic_DNA"/>
</dbReference>
<sequence>MDNSSDLVWIEDFSVHASDTDYRSQGKLSFILDIMQCAADFAVGNLGISVEEILNAGMGWMMITLDLDFKRIPRPNDLLSVHTWSKGTKGALWQRDYRIFDADHIEIATARSIWALVDIEKRKILRPNALPVQVKHYNGDSVGDMPVKVTIPSDITMEEAYQYQVRYSGLDSNGHLNNARYGDLCCDALTLVEWDNAEFTRFRITYLQEAKFGDELTILRSAVTDDGIYVRGQNSDTVYFEACIALKGSISTNK</sequence>
<dbReference type="PANTHER" id="PTHR31793:SF24">
    <property type="entry name" value="LONG-CHAIN ACYL-COA THIOESTERASE FADM"/>
    <property type="match status" value="1"/>
</dbReference>
<dbReference type="SUPFAM" id="SSF54637">
    <property type="entry name" value="Thioesterase/thiol ester dehydrase-isomerase"/>
    <property type="match status" value="2"/>
</dbReference>
<dbReference type="AlphaFoldDB" id="A0AAD0KG37"/>
<organism evidence="3 4">
    <name type="scientific">Paenibacillus odorifer</name>
    <dbReference type="NCBI Taxonomy" id="189426"/>
    <lineage>
        <taxon>Bacteria</taxon>
        <taxon>Bacillati</taxon>
        <taxon>Bacillota</taxon>
        <taxon>Bacilli</taxon>
        <taxon>Bacillales</taxon>
        <taxon>Paenibacillaceae</taxon>
        <taxon>Paenibacillus</taxon>
    </lineage>
</organism>
<dbReference type="InterPro" id="IPR002864">
    <property type="entry name" value="Acyl-ACP_thioesterase_NHD"/>
</dbReference>
<proteinExistence type="predicted"/>
<evidence type="ECO:0000313" key="3">
    <source>
        <dbReference type="EMBL" id="AWV31731.1"/>
    </source>
</evidence>
<name>A0AAD0KG37_9BACL</name>
<evidence type="ECO:0000313" key="4">
    <source>
        <dbReference type="Proteomes" id="UP000249163"/>
    </source>
</evidence>
<reference evidence="3 4" key="1">
    <citation type="submission" date="2017-06" db="EMBL/GenBank/DDBJ databases">
        <title>Complete genome sequence of Paenibacillus odorifer CBA7130.</title>
        <authorList>
            <person name="Nam Y.-D."/>
            <person name="Kang J."/>
            <person name="Chung W.-H."/>
        </authorList>
    </citation>
    <scope>NUCLEOTIDE SEQUENCE [LARGE SCALE GENOMIC DNA]</scope>
    <source>
        <strain evidence="3 4">CBA7130</strain>
    </source>
</reference>
<accession>A0AAD0KG37</accession>
<evidence type="ECO:0000259" key="2">
    <source>
        <dbReference type="Pfam" id="PF20791"/>
    </source>
</evidence>
<dbReference type="GO" id="GO:0047617">
    <property type="term" value="F:fatty acyl-CoA hydrolase activity"/>
    <property type="evidence" value="ECO:0007669"/>
    <property type="project" value="TreeGrafter"/>
</dbReference>
<dbReference type="Gene3D" id="3.10.129.10">
    <property type="entry name" value="Hotdog Thioesterase"/>
    <property type="match status" value="1"/>
</dbReference>
<gene>
    <name evidence="3" type="ORF">CD191_03310</name>
</gene>
<feature type="domain" description="Acyl-ACP thioesterase-like C-terminal" evidence="2">
    <location>
        <begin position="156"/>
        <end position="222"/>
    </location>
</feature>
<dbReference type="Pfam" id="PF20791">
    <property type="entry name" value="Acyl-ACP_TE_C"/>
    <property type="match status" value="1"/>
</dbReference>
<dbReference type="InterPro" id="IPR050563">
    <property type="entry name" value="4-hydroxybenzoyl-CoA_TE"/>
</dbReference>
<dbReference type="CDD" id="cd00586">
    <property type="entry name" value="4HBT"/>
    <property type="match status" value="1"/>
</dbReference>
<dbReference type="InterPro" id="IPR029069">
    <property type="entry name" value="HotDog_dom_sf"/>
</dbReference>
<dbReference type="Pfam" id="PF01643">
    <property type="entry name" value="Acyl-ACP_TE"/>
    <property type="match status" value="1"/>
</dbReference>
<dbReference type="RefSeq" id="WP_111502496.1">
    <property type="nucleotide sequence ID" value="NZ_CP021965.1"/>
</dbReference>
<dbReference type="Proteomes" id="UP000249163">
    <property type="component" value="Chromosome"/>
</dbReference>
<dbReference type="GO" id="GO:0006633">
    <property type="term" value="P:fatty acid biosynthetic process"/>
    <property type="evidence" value="ECO:0007669"/>
    <property type="project" value="InterPro"/>
</dbReference>